<comment type="caution">
    <text evidence="2">The sequence shown here is derived from an EMBL/GenBank/DDBJ whole genome shotgun (WGS) entry which is preliminary data.</text>
</comment>
<evidence type="ECO:0000256" key="1">
    <source>
        <dbReference type="SAM" id="Phobius"/>
    </source>
</evidence>
<sequence>MKENSNYSIKKIMELYKSYPKKKRQIIAISLSAFICITALNLSYEFGEVCGELLYNITH</sequence>
<accession>A0A5S5DX08</accession>
<proteinExistence type="predicted"/>
<gene>
    <name evidence="2" type="ORF">C7447_101403</name>
</gene>
<organism evidence="2 3">
    <name type="scientific">Tenacibaculum adriaticum</name>
    <dbReference type="NCBI Taxonomy" id="413713"/>
    <lineage>
        <taxon>Bacteria</taxon>
        <taxon>Pseudomonadati</taxon>
        <taxon>Bacteroidota</taxon>
        <taxon>Flavobacteriia</taxon>
        <taxon>Flavobacteriales</taxon>
        <taxon>Flavobacteriaceae</taxon>
        <taxon>Tenacibaculum</taxon>
    </lineage>
</organism>
<dbReference type="Proteomes" id="UP000323136">
    <property type="component" value="Unassembled WGS sequence"/>
</dbReference>
<keyword evidence="1" id="KW-0812">Transmembrane</keyword>
<keyword evidence="3" id="KW-1185">Reference proteome</keyword>
<protein>
    <submittedName>
        <fullName evidence="2">Uncharacterized protein</fullName>
    </submittedName>
</protein>
<dbReference type="RefSeq" id="WP_148868502.1">
    <property type="nucleotide sequence ID" value="NZ_VNIA01000001.1"/>
</dbReference>
<evidence type="ECO:0000313" key="2">
    <source>
        <dbReference type="EMBL" id="TYP99798.1"/>
    </source>
</evidence>
<reference evidence="2 3" key="1">
    <citation type="submission" date="2019-07" db="EMBL/GenBank/DDBJ databases">
        <title>Genomic Encyclopedia of Type Strains, Phase IV (KMG-IV): sequencing the most valuable type-strain genomes for metagenomic binning, comparative biology and taxonomic classification.</title>
        <authorList>
            <person name="Goeker M."/>
        </authorList>
    </citation>
    <scope>NUCLEOTIDE SEQUENCE [LARGE SCALE GENOMIC DNA]</scope>
    <source>
        <strain evidence="2 3">DSM 18961</strain>
    </source>
</reference>
<name>A0A5S5DX08_9FLAO</name>
<keyword evidence="1" id="KW-0472">Membrane</keyword>
<feature type="transmembrane region" description="Helical" evidence="1">
    <location>
        <begin position="26"/>
        <end position="44"/>
    </location>
</feature>
<dbReference type="EMBL" id="VNIA01000001">
    <property type="protein sequence ID" value="TYP99798.1"/>
    <property type="molecule type" value="Genomic_DNA"/>
</dbReference>
<evidence type="ECO:0000313" key="3">
    <source>
        <dbReference type="Proteomes" id="UP000323136"/>
    </source>
</evidence>
<dbReference type="AlphaFoldDB" id="A0A5S5DX08"/>
<keyword evidence="1" id="KW-1133">Transmembrane helix</keyword>